<feature type="compositionally biased region" description="Pro residues" evidence="1">
    <location>
        <begin position="292"/>
        <end position="301"/>
    </location>
</feature>
<feature type="compositionally biased region" description="Basic residues" evidence="1">
    <location>
        <begin position="104"/>
        <end position="114"/>
    </location>
</feature>
<keyword evidence="2" id="KW-0472">Membrane</keyword>
<feature type="compositionally biased region" description="Low complexity" evidence="1">
    <location>
        <begin position="440"/>
        <end position="458"/>
    </location>
</feature>
<feature type="compositionally biased region" description="Low complexity" evidence="1">
    <location>
        <begin position="184"/>
        <end position="204"/>
    </location>
</feature>
<feature type="compositionally biased region" description="Low complexity" evidence="1">
    <location>
        <begin position="473"/>
        <end position="486"/>
    </location>
</feature>
<protein>
    <submittedName>
        <fullName evidence="3">Uncharacterized protein</fullName>
    </submittedName>
</protein>
<feature type="compositionally biased region" description="Polar residues" evidence="1">
    <location>
        <begin position="304"/>
        <end position="318"/>
    </location>
</feature>
<evidence type="ECO:0000256" key="2">
    <source>
        <dbReference type="SAM" id="Phobius"/>
    </source>
</evidence>
<reference evidence="3 4" key="1">
    <citation type="journal article" date="2019" name="Nat. Ecol. Evol.">
        <title>Megaphylogeny resolves global patterns of mushroom evolution.</title>
        <authorList>
            <person name="Varga T."/>
            <person name="Krizsan K."/>
            <person name="Foldi C."/>
            <person name="Dima B."/>
            <person name="Sanchez-Garcia M."/>
            <person name="Sanchez-Ramirez S."/>
            <person name="Szollosi G.J."/>
            <person name="Szarkandi J.G."/>
            <person name="Papp V."/>
            <person name="Albert L."/>
            <person name="Andreopoulos W."/>
            <person name="Angelini C."/>
            <person name="Antonin V."/>
            <person name="Barry K.W."/>
            <person name="Bougher N.L."/>
            <person name="Buchanan P."/>
            <person name="Buyck B."/>
            <person name="Bense V."/>
            <person name="Catcheside P."/>
            <person name="Chovatia M."/>
            <person name="Cooper J."/>
            <person name="Damon W."/>
            <person name="Desjardin D."/>
            <person name="Finy P."/>
            <person name="Geml J."/>
            <person name="Haridas S."/>
            <person name="Hughes K."/>
            <person name="Justo A."/>
            <person name="Karasinski D."/>
            <person name="Kautmanova I."/>
            <person name="Kiss B."/>
            <person name="Kocsube S."/>
            <person name="Kotiranta H."/>
            <person name="LaButti K.M."/>
            <person name="Lechner B.E."/>
            <person name="Liimatainen K."/>
            <person name="Lipzen A."/>
            <person name="Lukacs Z."/>
            <person name="Mihaltcheva S."/>
            <person name="Morgado L.N."/>
            <person name="Niskanen T."/>
            <person name="Noordeloos M.E."/>
            <person name="Ohm R.A."/>
            <person name="Ortiz-Santana B."/>
            <person name="Ovrebo C."/>
            <person name="Racz N."/>
            <person name="Riley R."/>
            <person name="Savchenko A."/>
            <person name="Shiryaev A."/>
            <person name="Soop K."/>
            <person name="Spirin V."/>
            <person name="Szebenyi C."/>
            <person name="Tomsovsky M."/>
            <person name="Tulloss R.E."/>
            <person name="Uehling J."/>
            <person name="Grigoriev I.V."/>
            <person name="Vagvolgyi C."/>
            <person name="Papp T."/>
            <person name="Martin F.M."/>
            <person name="Miettinen O."/>
            <person name="Hibbett D.S."/>
            <person name="Nagy L.G."/>
        </authorList>
    </citation>
    <scope>NUCLEOTIDE SEQUENCE [LARGE SCALE GENOMIC DNA]</scope>
    <source>
        <strain evidence="3 4">CBS 166.37</strain>
    </source>
</reference>
<accession>A0A5C3LV90</accession>
<feature type="compositionally biased region" description="Polar residues" evidence="1">
    <location>
        <begin position="146"/>
        <end position="162"/>
    </location>
</feature>
<keyword evidence="2" id="KW-0812">Transmembrane</keyword>
<feature type="compositionally biased region" description="Gly residues" evidence="1">
    <location>
        <begin position="530"/>
        <end position="539"/>
    </location>
</feature>
<dbReference type="STRING" id="68775.A0A5C3LV90"/>
<feature type="transmembrane region" description="Helical" evidence="2">
    <location>
        <begin position="20"/>
        <end position="43"/>
    </location>
</feature>
<evidence type="ECO:0000313" key="4">
    <source>
        <dbReference type="Proteomes" id="UP000308652"/>
    </source>
</evidence>
<feature type="region of interest" description="Disordered" evidence="1">
    <location>
        <begin position="46"/>
        <end position="567"/>
    </location>
</feature>
<organism evidence="3 4">
    <name type="scientific">Crucibulum laeve</name>
    <dbReference type="NCBI Taxonomy" id="68775"/>
    <lineage>
        <taxon>Eukaryota</taxon>
        <taxon>Fungi</taxon>
        <taxon>Dikarya</taxon>
        <taxon>Basidiomycota</taxon>
        <taxon>Agaricomycotina</taxon>
        <taxon>Agaricomycetes</taxon>
        <taxon>Agaricomycetidae</taxon>
        <taxon>Agaricales</taxon>
        <taxon>Agaricineae</taxon>
        <taxon>Nidulariaceae</taxon>
        <taxon>Crucibulum</taxon>
    </lineage>
</organism>
<keyword evidence="2" id="KW-1133">Transmembrane helix</keyword>
<feature type="compositionally biased region" description="Low complexity" evidence="1">
    <location>
        <begin position="241"/>
        <end position="253"/>
    </location>
</feature>
<sequence length="622" mass="65659">MGDDEQQALPLDLHTDNSFLVSTVIATVLIAGSAFFCGSHIMTARRRVTQSRKQDSSASGDPDSKRAHDTALVESAGGAGAQTRSAGSSVVDGSDGDVKEGRNAHRSKERRRRGKDPVKELLKSGKKVKVLPNPKPTLRDQGVYGNDSSSKSLASSVQIQESDQQKQRRKQEQKKEENSDLQSRRNLSVSSSTRSISAASTSSAMDDGNGTTAGSEWTVASTHTPQHTPHGTEREREDFMSSSTYTLSSSGFSEAGDAQELDTPESQTSELPLVLSEQQRLGEMDMELETPSPRPAAPPMSLPHRSSSGSAITPTASQLEPGADDTTPTLLRGTLNSNSNPTNSNSNSKSKSAAADTTSTNNTHSNITASNSTKPLPSLAKPTSKVPSSSTTTTTTTTTTANSNPKASPAPSSTSSSRRQSTATSSLDPWDWDGQGSGSGPTPSTSSSSNSTAASAESPYRKPPRFQAKRTPSNSSRPGSSSSSLADGGGLRALHTISSDDDSAFPALGSARSGSSKAGRSRDPSSGPGDAVGGGGGSGNTTTGHRRAPTPRRTPTPSTPPPSLSVQTQLASLRGALEAARIREEKMRTDLETLRWENTNWRRRDLEVSFICLFLYGWFFWI</sequence>
<dbReference type="AlphaFoldDB" id="A0A5C3LV90"/>
<evidence type="ECO:0000256" key="1">
    <source>
        <dbReference type="SAM" id="MobiDB-lite"/>
    </source>
</evidence>
<feature type="compositionally biased region" description="Polar residues" evidence="1">
    <location>
        <begin position="209"/>
        <end position="229"/>
    </location>
</feature>
<dbReference type="Proteomes" id="UP000308652">
    <property type="component" value="Unassembled WGS sequence"/>
</dbReference>
<proteinExistence type="predicted"/>
<feature type="compositionally biased region" description="Low complexity" evidence="1">
    <location>
        <begin position="507"/>
        <end position="518"/>
    </location>
</feature>
<feature type="compositionally biased region" description="Pro residues" evidence="1">
    <location>
        <begin position="552"/>
        <end position="563"/>
    </location>
</feature>
<dbReference type="EMBL" id="ML213610">
    <property type="protein sequence ID" value="TFK37014.1"/>
    <property type="molecule type" value="Genomic_DNA"/>
</dbReference>
<evidence type="ECO:0000313" key="3">
    <source>
        <dbReference type="EMBL" id="TFK37014.1"/>
    </source>
</evidence>
<feature type="compositionally biased region" description="Basic and acidic residues" evidence="1">
    <location>
        <begin position="230"/>
        <end position="239"/>
    </location>
</feature>
<feature type="compositionally biased region" description="Low complexity" evidence="1">
    <location>
        <begin position="336"/>
        <end position="373"/>
    </location>
</feature>
<dbReference type="OrthoDB" id="3071207at2759"/>
<name>A0A5C3LV90_9AGAR</name>
<keyword evidence="4" id="KW-1185">Reference proteome</keyword>
<feature type="compositionally biased region" description="Low complexity" evidence="1">
    <location>
        <begin position="380"/>
        <end position="426"/>
    </location>
</feature>
<feature type="compositionally biased region" description="Basic and acidic residues" evidence="1">
    <location>
        <begin position="62"/>
        <end position="71"/>
    </location>
</feature>
<gene>
    <name evidence="3" type="ORF">BDQ12DRAFT_218335</name>
</gene>